<keyword evidence="3" id="KW-1185">Reference proteome</keyword>
<evidence type="ECO:0000313" key="3">
    <source>
        <dbReference type="Proteomes" id="UP000034866"/>
    </source>
</evidence>
<dbReference type="Proteomes" id="UP000034866">
    <property type="component" value="Chromosome"/>
</dbReference>
<dbReference type="STRING" id="230089.VY86_01825"/>
<sequence>MTYKQHNITVEFQLVDGKTFDDSGNNILTIENARAYVNMAAWGGISGTQITLQIWGLTTSQMATLSYRGIWIGSAKFNLMRVWADGNAIFEGFISNAYADFNQLPDTPLTITASVMFGLRAKEVEPFTASGDVDIVDIITAMAKKADLTVENYGATGVISNPHYTGNVVNQIQQAASALDIDTDFGIDKVTIWPHGQPKVEKPLLTSPEYGLIGYPIFTGVGITATTLFSNEIILGRKAKIETSLPNVSGTYLITGAEHYLTSWLDGGQWHTSFSGTPVKTEDKNNDKADNKTNGHKH</sequence>
<feature type="compositionally biased region" description="Basic and acidic residues" evidence="1">
    <location>
        <begin position="280"/>
        <end position="298"/>
    </location>
</feature>
<dbReference type="Pfam" id="PF22759">
    <property type="entry name" value="E217_GP41"/>
    <property type="match status" value="1"/>
</dbReference>
<reference evidence="3" key="2">
    <citation type="submission" date="2015-03" db="EMBL/GenBank/DDBJ databases">
        <title>Genome sequence of Azospirillum thiophilum strain DSM 21654T.</title>
        <authorList>
            <person name="Kwak Y."/>
            <person name="Shin J.-H."/>
        </authorList>
    </citation>
    <scope>NUCLEOTIDE SEQUENCE [LARGE SCALE GENOMIC DNA]</scope>
    <source>
        <strain evidence="3">DSM 15199</strain>
    </source>
</reference>
<dbReference type="KEGG" id="ptt:VY86_01825"/>
<dbReference type="InterPro" id="IPR054496">
    <property type="entry name" value="E217_GP41"/>
</dbReference>
<dbReference type="PATRIC" id="fig|230089.6.peg.415"/>
<evidence type="ECO:0000256" key="1">
    <source>
        <dbReference type="SAM" id="MobiDB-lite"/>
    </source>
</evidence>
<dbReference type="OrthoDB" id="5690318at2"/>
<organism evidence="2 3">
    <name type="scientific">Photorhabdus thracensis</name>
    <dbReference type="NCBI Taxonomy" id="230089"/>
    <lineage>
        <taxon>Bacteria</taxon>
        <taxon>Pseudomonadati</taxon>
        <taxon>Pseudomonadota</taxon>
        <taxon>Gammaproteobacteria</taxon>
        <taxon>Enterobacterales</taxon>
        <taxon>Morganellaceae</taxon>
        <taxon>Photorhabdus</taxon>
    </lineage>
</organism>
<dbReference type="RefSeq" id="WP_046973715.1">
    <property type="nucleotide sequence ID" value="NZ_CP011104.1"/>
</dbReference>
<proteinExistence type="predicted"/>
<gene>
    <name evidence="2" type="ORF">VY86_01825</name>
</gene>
<name>A0A0F7LK59_9GAMM</name>
<dbReference type="AlphaFoldDB" id="A0A0F7LK59"/>
<reference evidence="2 3" key="1">
    <citation type="journal article" date="2015" name="J. Biotechnol.">
        <title>Complete genome sequence of Photorhabdus temperata subsp. thracensis 39-8(T), an entomopathogenic bacterium for the improved commercial bioinsecticide.</title>
        <authorList>
            <person name="Kwak Y."/>
            <person name="Shin J.H."/>
        </authorList>
    </citation>
    <scope>NUCLEOTIDE SEQUENCE [LARGE SCALE GENOMIC DNA]</scope>
    <source>
        <strain evidence="2 3">DSM 15199</strain>
    </source>
</reference>
<accession>A0A0F7LK59</accession>
<dbReference type="EMBL" id="CP011104">
    <property type="protein sequence ID" value="AKH62271.1"/>
    <property type="molecule type" value="Genomic_DNA"/>
</dbReference>
<evidence type="ECO:0000313" key="2">
    <source>
        <dbReference type="EMBL" id="AKH62271.1"/>
    </source>
</evidence>
<feature type="region of interest" description="Disordered" evidence="1">
    <location>
        <begin position="275"/>
        <end position="298"/>
    </location>
</feature>
<protein>
    <submittedName>
        <fullName evidence="2">Uncharacterized protein</fullName>
    </submittedName>
</protein>